<feature type="transmembrane region" description="Helical" evidence="1">
    <location>
        <begin position="274"/>
        <end position="299"/>
    </location>
</feature>
<sequence>MQTVSTRGDDDDIENPYPKFFMFITIYSLSMLANLLAILMLFFVAGFASHFSMVIRGRSHIQSLLERIKTMRMVAYYQGTVYVTTKVYPLPPADKSVHSSYYTSREGIRALLNGPMVYLLAVLLLDNFYAPFRSISLYFGGNNRPPRFITTRLRYNIAREILLISGILWIYMRGLGYPNSLIAQATVQNCFLRVPSATELHFPVLFIIAYIAGIHFIQNAKYILTPTKGSRVSATLFVALVSSFAIFYFIVSAFPEISRLLGVRHVPSLVSRNAAAACSLWALLVLATVPEALICVFFCHPKLGADWKRSSRWHNALVLLDLYSY</sequence>
<dbReference type="EMBL" id="MU155414">
    <property type="protein sequence ID" value="KAF9473814.1"/>
    <property type="molecule type" value="Genomic_DNA"/>
</dbReference>
<organism evidence="2 3">
    <name type="scientific">Pholiota conissans</name>
    <dbReference type="NCBI Taxonomy" id="109636"/>
    <lineage>
        <taxon>Eukaryota</taxon>
        <taxon>Fungi</taxon>
        <taxon>Dikarya</taxon>
        <taxon>Basidiomycota</taxon>
        <taxon>Agaricomycotina</taxon>
        <taxon>Agaricomycetes</taxon>
        <taxon>Agaricomycetidae</taxon>
        <taxon>Agaricales</taxon>
        <taxon>Agaricineae</taxon>
        <taxon>Strophariaceae</taxon>
        <taxon>Pholiota</taxon>
    </lineage>
</organism>
<reference evidence="2" key="1">
    <citation type="submission" date="2020-11" db="EMBL/GenBank/DDBJ databases">
        <authorList>
            <consortium name="DOE Joint Genome Institute"/>
            <person name="Ahrendt S."/>
            <person name="Riley R."/>
            <person name="Andreopoulos W."/>
            <person name="Labutti K."/>
            <person name="Pangilinan J."/>
            <person name="Ruiz-Duenas F.J."/>
            <person name="Barrasa J.M."/>
            <person name="Sanchez-Garcia M."/>
            <person name="Camarero S."/>
            <person name="Miyauchi S."/>
            <person name="Serrano A."/>
            <person name="Linde D."/>
            <person name="Babiker R."/>
            <person name="Drula E."/>
            <person name="Ayuso-Fernandez I."/>
            <person name="Pacheco R."/>
            <person name="Padilla G."/>
            <person name="Ferreira P."/>
            <person name="Barriuso J."/>
            <person name="Kellner H."/>
            <person name="Castanera R."/>
            <person name="Alfaro M."/>
            <person name="Ramirez L."/>
            <person name="Pisabarro A.G."/>
            <person name="Kuo A."/>
            <person name="Tritt A."/>
            <person name="Lipzen A."/>
            <person name="He G."/>
            <person name="Yan M."/>
            <person name="Ng V."/>
            <person name="Cullen D."/>
            <person name="Martin F."/>
            <person name="Rosso M.-N."/>
            <person name="Henrissat B."/>
            <person name="Hibbett D."/>
            <person name="Martinez A.T."/>
            <person name="Grigoriev I.V."/>
        </authorList>
    </citation>
    <scope>NUCLEOTIDE SEQUENCE</scope>
    <source>
        <strain evidence="2">CIRM-BRFM 674</strain>
    </source>
</reference>
<feature type="transmembrane region" description="Helical" evidence="1">
    <location>
        <begin position="153"/>
        <end position="172"/>
    </location>
</feature>
<feature type="transmembrane region" description="Helical" evidence="1">
    <location>
        <begin position="232"/>
        <end position="254"/>
    </location>
</feature>
<feature type="transmembrane region" description="Helical" evidence="1">
    <location>
        <begin position="110"/>
        <end position="132"/>
    </location>
</feature>
<feature type="transmembrane region" description="Helical" evidence="1">
    <location>
        <begin position="20"/>
        <end position="53"/>
    </location>
</feature>
<dbReference type="OrthoDB" id="4141464at2759"/>
<dbReference type="AlphaFoldDB" id="A0A9P6CV48"/>
<evidence type="ECO:0000256" key="1">
    <source>
        <dbReference type="SAM" id="Phobius"/>
    </source>
</evidence>
<gene>
    <name evidence="2" type="ORF">BDN70DRAFT_937133</name>
</gene>
<keyword evidence="1" id="KW-0812">Transmembrane</keyword>
<proteinExistence type="predicted"/>
<dbReference type="Proteomes" id="UP000807469">
    <property type="component" value="Unassembled WGS sequence"/>
</dbReference>
<accession>A0A9P6CV48</accession>
<feature type="transmembrane region" description="Helical" evidence="1">
    <location>
        <begin position="200"/>
        <end position="220"/>
    </location>
</feature>
<name>A0A9P6CV48_9AGAR</name>
<comment type="caution">
    <text evidence="2">The sequence shown here is derived from an EMBL/GenBank/DDBJ whole genome shotgun (WGS) entry which is preliminary data.</text>
</comment>
<evidence type="ECO:0000313" key="3">
    <source>
        <dbReference type="Proteomes" id="UP000807469"/>
    </source>
</evidence>
<keyword evidence="3" id="KW-1185">Reference proteome</keyword>
<keyword evidence="1" id="KW-0472">Membrane</keyword>
<protein>
    <submittedName>
        <fullName evidence="2">Uncharacterized protein</fullName>
    </submittedName>
</protein>
<evidence type="ECO:0000313" key="2">
    <source>
        <dbReference type="EMBL" id="KAF9473814.1"/>
    </source>
</evidence>
<keyword evidence="1" id="KW-1133">Transmembrane helix</keyword>